<dbReference type="SUPFAM" id="SSF53613">
    <property type="entry name" value="Ribokinase-like"/>
    <property type="match status" value="1"/>
</dbReference>
<keyword evidence="6 14" id="KW-0418">Kinase</keyword>
<evidence type="ECO:0000313" key="15">
    <source>
        <dbReference type="Proteomes" id="UP000009144"/>
    </source>
</evidence>
<dbReference type="GO" id="GO:0008972">
    <property type="term" value="F:phosphomethylpyrimidine kinase activity"/>
    <property type="evidence" value="ECO:0007669"/>
    <property type="project" value="UniProtKB-EC"/>
</dbReference>
<dbReference type="CDD" id="cd01169">
    <property type="entry name" value="HMPP_kinase"/>
    <property type="match status" value="1"/>
</dbReference>
<evidence type="ECO:0000256" key="8">
    <source>
        <dbReference type="ARBA" id="ARBA00022842"/>
    </source>
</evidence>
<dbReference type="OrthoDB" id="9810880at2"/>
<evidence type="ECO:0000313" key="14">
    <source>
        <dbReference type="EMBL" id="AFI84916.1"/>
    </source>
</evidence>
<keyword evidence="5" id="KW-0547">Nucleotide-binding</keyword>
<dbReference type="AlphaFoldDB" id="I1XKJ7"/>
<dbReference type="GO" id="GO:0005829">
    <property type="term" value="C:cytosol"/>
    <property type="evidence" value="ECO:0007669"/>
    <property type="project" value="TreeGrafter"/>
</dbReference>
<reference evidence="14 15" key="1">
    <citation type="journal article" date="2012" name="J. Bacteriol.">
        <title>Complete genome sequences of Methylophaga sp. strain JAM1 and Methylophaga sp. strain JAM7.</title>
        <authorList>
            <person name="Villeneuve C."/>
            <person name="Martineau C."/>
            <person name="Mauffrey F."/>
            <person name="Villemur R."/>
        </authorList>
    </citation>
    <scope>NUCLEOTIDE SEQUENCE [LARGE SCALE GENOMIC DNA]</scope>
    <source>
        <strain evidence="14 15">JAM1</strain>
    </source>
</reference>
<comment type="cofactor">
    <cofactor evidence="1">
        <name>Mg(2+)</name>
        <dbReference type="ChEBI" id="CHEBI:18420"/>
    </cofactor>
</comment>
<dbReference type="Gene3D" id="3.40.1190.20">
    <property type="match status" value="1"/>
</dbReference>
<evidence type="ECO:0000256" key="2">
    <source>
        <dbReference type="ARBA" id="ARBA00005165"/>
    </source>
</evidence>
<accession>I1XKJ7</accession>
<dbReference type="NCBIfam" id="NF002904">
    <property type="entry name" value="PRK03512.1"/>
    <property type="match status" value="1"/>
</dbReference>
<dbReference type="UniPathway" id="UPA00060">
    <property type="reaction ID" value="UER00138"/>
</dbReference>
<evidence type="ECO:0000256" key="1">
    <source>
        <dbReference type="ARBA" id="ARBA00001946"/>
    </source>
</evidence>
<dbReference type="PANTHER" id="PTHR20858:SF17">
    <property type="entry name" value="HYDROXYMETHYLPYRIMIDINE_PHOSPHOMETHYLPYRIMIDINE KINASE THI20-RELATED"/>
    <property type="match status" value="1"/>
</dbReference>
<dbReference type="PANTHER" id="PTHR20858">
    <property type="entry name" value="PHOSPHOMETHYLPYRIMIDINE KINASE"/>
    <property type="match status" value="1"/>
</dbReference>
<comment type="pathway">
    <text evidence="2">Cofactor biosynthesis; thiamine diphosphate biosynthesis; thiamine phosphate from 4-amino-2-methyl-5-diphosphomethylpyrimidine and 4-methyl-5-(2-phosphoethyl)-thiazole: step 1/1.</text>
</comment>
<dbReference type="InterPro" id="IPR004399">
    <property type="entry name" value="HMP/HMP-P_kinase_dom"/>
</dbReference>
<keyword evidence="8" id="KW-0460">Magnesium</keyword>
<dbReference type="KEGG" id="mej:Q7A_2102"/>
<dbReference type="InterPro" id="IPR022998">
    <property type="entry name" value="ThiamineP_synth_TenI"/>
</dbReference>
<dbReference type="EC" id="2.5.1.3" evidence="14"/>
<dbReference type="RefSeq" id="WP_014707284.1">
    <property type="nucleotide sequence ID" value="NC_017857.3"/>
</dbReference>
<protein>
    <submittedName>
        <fullName evidence="14">Phosphomethylpyrimidine kinase / Thiamin-phosphate pyrophosphorylase</fullName>
        <ecNumber evidence="14">2.5.1.3</ecNumber>
        <ecNumber evidence="14">2.7.4.7</ecNumber>
    </submittedName>
</protein>
<evidence type="ECO:0000256" key="13">
    <source>
        <dbReference type="ARBA" id="ARBA00047883"/>
    </source>
</evidence>
<dbReference type="HOGENOM" id="CLU_018272_7_1_6"/>
<evidence type="ECO:0000256" key="11">
    <source>
        <dbReference type="ARBA" id="ARBA00047334"/>
    </source>
</evidence>
<dbReference type="GO" id="GO:0008902">
    <property type="term" value="F:hydroxymethylpyrimidine kinase activity"/>
    <property type="evidence" value="ECO:0007669"/>
    <property type="project" value="TreeGrafter"/>
</dbReference>
<keyword evidence="15" id="KW-1185">Reference proteome</keyword>
<dbReference type="InterPro" id="IPR029056">
    <property type="entry name" value="Ribokinase-like"/>
</dbReference>
<dbReference type="Proteomes" id="UP000009144">
    <property type="component" value="Chromosome"/>
</dbReference>
<dbReference type="Pfam" id="PF08543">
    <property type="entry name" value="Phos_pyr_kin"/>
    <property type="match status" value="1"/>
</dbReference>
<organism evidence="14 15">
    <name type="scientific">Methylophaga nitratireducenticrescens</name>
    <dbReference type="NCBI Taxonomy" id="754476"/>
    <lineage>
        <taxon>Bacteria</taxon>
        <taxon>Pseudomonadati</taxon>
        <taxon>Pseudomonadota</taxon>
        <taxon>Gammaproteobacteria</taxon>
        <taxon>Thiotrichales</taxon>
        <taxon>Piscirickettsiaceae</taxon>
        <taxon>Methylophaga</taxon>
    </lineage>
</organism>
<dbReference type="GO" id="GO:0046872">
    <property type="term" value="F:metal ion binding"/>
    <property type="evidence" value="ECO:0007669"/>
    <property type="project" value="UniProtKB-KW"/>
</dbReference>
<dbReference type="eggNOG" id="COG0352">
    <property type="taxonomic scope" value="Bacteria"/>
</dbReference>
<dbReference type="InterPro" id="IPR034291">
    <property type="entry name" value="TMP_synthase"/>
</dbReference>
<dbReference type="InterPro" id="IPR013785">
    <property type="entry name" value="Aldolase_TIM"/>
</dbReference>
<dbReference type="GO" id="GO:0005524">
    <property type="term" value="F:ATP binding"/>
    <property type="evidence" value="ECO:0007669"/>
    <property type="project" value="UniProtKB-KW"/>
</dbReference>
<dbReference type="PATRIC" id="fig|754476.3.peg.2079"/>
<dbReference type="Gene3D" id="3.20.20.70">
    <property type="entry name" value="Aldolase class I"/>
    <property type="match status" value="1"/>
</dbReference>
<dbReference type="GO" id="GO:0009229">
    <property type="term" value="P:thiamine diphosphate biosynthetic process"/>
    <property type="evidence" value="ECO:0007669"/>
    <property type="project" value="UniProtKB-UniPathway"/>
</dbReference>
<dbReference type="Pfam" id="PF02581">
    <property type="entry name" value="TMP-TENI"/>
    <property type="match status" value="1"/>
</dbReference>
<dbReference type="CDD" id="cd00564">
    <property type="entry name" value="TMP_TenI"/>
    <property type="match status" value="1"/>
</dbReference>
<comment type="catalytic activity">
    <reaction evidence="12">
        <text>2-(2-carboxy-4-methylthiazol-5-yl)ethyl phosphate + 4-amino-2-methyl-5-(diphosphooxymethyl)pyrimidine + 2 H(+) = thiamine phosphate + CO2 + diphosphate</text>
        <dbReference type="Rhea" id="RHEA:47848"/>
        <dbReference type="ChEBI" id="CHEBI:15378"/>
        <dbReference type="ChEBI" id="CHEBI:16526"/>
        <dbReference type="ChEBI" id="CHEBI:33019"/>
        <dbReference type="ChEBI" id="CHEBI:37575"/>
        <dbReference type="ChEBI" id="CHEBI:57841"/>
        <dbReference type="ChEBI" id="CHEBI:62890"/>
        <dbReference type="EC" id="2.5.1.3"/>
    </reaction>
</comment>
<evidence type="ECO:0000256" key="7">
    <source>
        <dbReference type="ARBA" id="ARBA00022840"/>
    </source>
</evidence>
<dbReference type="EC" id="2.7.4.7" evidence="14"/>
<evidence type="ECO:0000256" key="3">
    <source>
        <dbReference type="ARBA" id="ARBA00022679"/>
    </source>
</evidence>
<name>I1XKJ7_METNJ</name>
<dbReference type="InterPro" id="IPR036206">
    <property type="entry name" value="ThiamineP_synth_sf"/>
</dbReference>
<comment type="catalytic activity">
    <reaction evidence="11">
        <text>4-methyl-5-(2-phosphooxyethyl)-thiazole + 4-amino-2-methyl-5-(diphosphooxymethyl)pyrimidine + H(+) = thiamine phosphate + diphosphate</text>
        <dbReference type="Rhea" id="RHEA:22328"/>
        <dbReference type="ChEBI" id="CHEBI:15378"/>
        <dbReference type="ChEBI" id="CHEBI:33019"/>
        <dbReference type="ChEBI" id="CHEBI:37575"/>
        <dbReference type="ChEBI" id="CHEBI:57841"/>
        <dbReference type="ChEBI" id="CHEBI:58296"/>
        <dbReference type="EC" id="2.5.1.3"/>
    </reaction>
</comment>
<evidence type="ECO:0000256" key="4">
    <source>
        <dbReference type="ARBA" id="ARBA00022723"/>
    </source>
</evidence>
<comment type="catalytic activity">
    <reaction evidence="13">
        <text>2-[(2R,5Z)-2-carboxy-4-methylthiazol-5(2H)-ylidene]ethyl phosphate + 4-amino-2-methyl-5-(diphosphooxymethyl)pyrimidine + 2 H(+) = thiamine phosphate + CO2 + diphosphate</text>
        <dbReference type="Rhea" id="RHEA:47844"/>
        <dbReference type="ChEBI" id="CHEBI:15378"/>
        <dbReference type="ChEBI" id="CHEBI:16526"/>
        <dbReference type="ChEBI" id="CHEBI:33019"/>
        <dbReference type="ChEBI" id="CHEBI:37575"/>
        <dbReference type="ChEBI" id="CHEBI:57841"/>
        <dbReference type="ChEBI" id="CHEBI:62899"/>
        <dbReference type="EC" id="2.5.1.3"/>
    </reaction>
</comment>
<sequence>MAEQIPQTAILLIGGLDPQGCAGLTADIQTVSHHGFHPVPLMTCVTEQTQTGMRALNPLSAEKFLKQYESCIADFEIAAIKIGLIPNLEIAEAIERILTIHDVPVVMDPVMAATSGGEQAAPEVMDFVRNSVLPKITLLTPNLPEMQYISANSAWSVEKQVRQLIEDGLSACLVKGGHGDQSFVSDYFANAFSQFYCYQPRLNKNVRGTGCVLASSLACYLAQGEDIRDAVILSRSYINRGIRESQSLGPYQLFSHQRQPFELRDIPRLSYTPDLIGKSFSFPDCPHRLGIYPVVDSADWVNRLLTIGIKTLQLRLKQSDNAFLNAEIASAVDISNQYSDIQFFVNDHWRMAIDNGAYGVHLGQEDLHDADLLEIEQAGLRLGISTHSYWELARALAVNPSYIALGPIFETDSKQMPWQPQGFDRLAEWIRLLHGHTPLVAIGGIDLPRATALHKTGVGSVAMISAITKAADYQQVTHDLLTLWRDSAN</sequence>
<evidence type="ECO:0000256" key="10">
    <source>
        <dbReference type="ARBA" id="ARBA00023268"/>
    </source>
</evidence>
<keyword evidence="7" id="KW-0067">ATP-binding</keyword>
<keyword evidence="4" id="KW-0479">Metal-binding</keyword>
<dbReference type="FunFam" id="3.20.20.70:FF:000064">
    <property type="entry name" value="Thiamine-phosphate synthase"/>
    <property type="match status" value="1"/>
</dbReference>
<dbReference type="GO" id="GO:0004789">
    <property type="term" value="F:thiamine-phosphate diphosphorylase activity"/>
    <property type="evidence" value="ECO:0007669"/>
    <property type="project" value="UniProtKB-EC"/>
</dbReference>
<dbReference type="NCBIfam" id="TIGR00693">
    <property type="entry name" value="thiE"/>
    <property type="match status" value="1"/>
</dbReference>
<evidence type="ECO:0000256" key="6">
    <source>
        <dbReference type="ARBA" id="ARBA00022777"/>
    </source>
</evidence>
<evidence type="ECO:0000256" key="9">
    <source>
        <dbReference type="ARBA" id="ARBA00022977"/>
    </source>
</evidence>
<dbReference type="GO" id="GO:0009228">
    <property type="term" value="P:thiamine biosynthetic process"/>
    <property type="evidence" value="ECO:0007669"/>
    <property type="project" value="UniProtKB-KW"/>
</dbReference>
<keyword evidence="9" id="KW-0784">Thiamine biosynthesis</keyword>
<keyword evidence="10" id="KW-0511">Multifunctional enzyme</keyword>
<evidence type="ECO:0000256" key="12">
    <source>
        <dbReference type="ARBA" id="ARBA00047851"/>
    </source>
</evidence>
<dbReference type="SUPFAM" id="SSF51391">
    <property type="entry name" value="Thiamin phosphate synthase"/>
    <property type="match status" value="1"/>
</dbReference>
<evidence type="ECO:0000256" key="5">
    <source>
        <dbReference type="ARBA" id="ARBA00022741"/>
    </source>
</evidence>
<keyword evidence="3 14" id="KW-0808">Transferase</keyword>
<dbReference type="EMBL" id="CP003390">
    <property type="protein sequence ID" value="AFI84916.1"/>
    <property type="molecule type" value="Genomic_DNA"/>
</dbReference>
<dbReference type="eggNOG" id="COG0351">
    <property type="taxonomic scope" value="Bacteria"/>
</dbReference>
<dbReference type="InterPro" id="IPR013749">
    <property type="entry name" value="PM/HMP-P_kinase-1"/>
</dbReference>
<gene>
    <name evidence="14" type="ordered locus">Q7A_2102</name>
</gene>
<reference evidence="14 15" key="2">
    <citation type="journal article" date="2013" name="Int. J. Syst. Evol. Microbiol.">
        <title>Methylophaga nitratireducenticrescens sp. nov. and Methylophaga frappieri sp. nov., isolated from the biofilm of the methanol-fed denitrification system treating the seawater at the Montreal Biodome.</title>
        <authorList>
            <person name="Villeneuve C."/>
            <person name="Martineau C."/>
            <person name="Mauffrey F."/>
            <person name="Villemur R."/>
        </authorList>
    </citation>
    <scope>NUCLEOTIDE SEQUENCE [LARGE SCALE GENOMIC DNA]</scope>
    <source>
        <strain evidence="14 15">JAM1</strain>
    </source>
</reference>
<proteinExistence type="predicted"/>
<dbReference type="STRING" id="754476.Q7A_2102"/>